<protein>
    <submittedName>
        <fullName evidence="1">Uncharacterized protein</fullName>
    </submittedName>
</protein>
<reference evidence="1 2" key="1">
    <citation type="submission" date="2024-01" db="EMBL/GenBank/DDBJ databases">
        <title>A draft genome for the cacao thread blight pathogen Marasmiellus scandens.</title>
        <authorList>
            <person name="Baruah I.K."/>
            <person name="Leung J."/>
            <person name="Bukari Y."/>
            <person name="Amoako-Attah I."/>
            <person name="Meinhardt L.W."/>
            <person name="Bailey B.A."/>
            <person name="Cohen S.P."/>
        </authorList>
    </citation>
    <scope>NUCLEOTIDE SEQUENCE [LARGE SCALE GENOMIC DNA]</scope>
    <source>
        <strain evidence="1 2">GH-19</strain>
    </source>
</reference>
<evidence type="ECO:0000313" key="1">
    <source>
        <dbReference type="EMBL" id="KAK7444337.1"/>
    </source>
</evidence>
<comment type="caution">
    <text evidence="1">The sequence shown here is derived from an EMBL/GenBank/DDBJ whole genome shotgun (WGS) entry which is preliminary data.</text>
</comment>
<evidence type="ECO:0000313" key="2">
    <source>
        <dbReference type="Proteomes" id="UP001498398"/>
    </source>
</evidence>
<sequence>MAAISPVKLRPTGDIAKLLEGEPMTKAEKELREAMLVLHGKAEAYKEQALQVQATGVLQQIYCGQLCKKLFAKEEKGKRKKGWLPSKGLPVIMTSDEHYAKVMEHEEVQKEHQEKAFEPLVIKLLQKDLQCKPIVCEKHL</sequence>
<proteinExistence type="predicted"/>
<organism evidence="1 2">
    <name type="scientific">Marasmiellus scandens</name>
    <dbReference type="NCBI Taxonomy" id="2682957"/>
    <lineage>
        <taxon>Eukaryota</taxon>
        <taxon>Fungi</taxon>
        <taxon>Dikarya</taxon>
        <taxon>Basidiomycota</taxon>
        <taxon>Agaricomycotina</taxon>
        <taxon>Agaricomycetes</taxon>
        <taxon>Agaricomycetidae</taxon>
        <taxon>Agaricales</taxon>
        <taxon>Marasmiineae</taxon>
        <taxon>Omphalotaceae</taxon>
        <taxon>Marasmiellus</taxon>
    </lineage>
</organism>
<accession>A0ABR1J1C4</accession>
<keyword evidence="2" id="KW-1185">Reference proteome</keyword>
<dbReference type="EMBL" id="JBANRG010000051">
    <property type="protein sequence ID" value="KAK7444337.1"/>
    <property type="molecule type" value="Genomic_DNA"/>
</dbReference>
<name>A0ABR1J1C4_9AGAR</name>
<gene>
    <name evidence="1" type="ORF">VKT23_015349</name>
</gene>
<dbReference type="Proteomes" id="UP001498398">
    <property type="component" value="Unassembled WGS sequence"/>
</dbReference>